<gene>
    <name evidence="2" type="ORF">MSAN_02132500</name>
</gene>
<protein>
    <submittedName>
        <fullName evidence="2">Uncharacterized protein</fullName>
    </submittedName>
</protein>
<feature type="region of interest" description="Disordered" evidence="1">
    <location>
        <begin position="1"/>
        <end position="25"/>
    </location>
</feature>
<organism evidence="2 3">
    <name type="scientific">Mycena sanguinolenta</name>
    <dbReference type="NCBI Taxonomy" id="230812"/>
    <lineage>
        <taxon>Eukaryota</taxon>
        <taxon>Fungi</taxon>
        <taxon>Dikarya</taxon>
        <taxon>Basidiomycota</taxon>
        <taxon>Agaricomycotina</taxon>
        <taxon>Agaricomycetes</taxon>
        <taxon>Agaricomycetidae</taxon>
        <taxon>Agaricales</taxon>
        <taxon>Marasmiineae</taxon>
        <taxon>Mycenaceae</taxon>
        <taxon>Mycena</taxon>
    </lineage>
</organism>
<comment type="caution">
    <text evidence="2">The sequence shown here is derived from an EMBL/GenBank/DDBJ whole genome shotgun (WGS) entry which is preliminary data.</text>
</comment>
<dbReference type="AlphaFoldDB" id="A0A8H6XHM7"/>
<dbReference type="OrthoDB" id="3038000at2759"/>
<reference evidence="2" key="1">
    <citation type="submission" date="2020-05" db="EMBL/GenBank/DDBJ databases">
        <title>Mycena genomes resolve the evolution of fungal bioluminescence.</title>
        <authorList>
            <person name="Tsai I.J."/>
        </authorList>
    </citation>
    <scope>NUCLEOTIDE SEQUENCE</scope>
    <source>
        <strain evidence="2">160909Yilan</strain>
    </source>
</reference>
<evidence type="ECO:0000256" key="1">
    <source>
        <dbReference type="SAM" id="MobiDB-lite"/>
    </source>
</evidence>
<proteinExistence type="predicted"/>
<sequence>MHDQFHPDPAFAHSATCDPESPSGMFSRSRNFTVTGQNLTNITNNYTSVPRLPADFRMIPMGDIDLRREIRVDQLTGVANCPRQRTCIRRMHSAKARIDGRESKVTVAVYQGNGAQEEWRRDIGNHANIIQICGAATSNGINATLFNDDLIPVRHILDHYRNSHFSTVYIYACCNIDFTRVHDYVLLKIFVVSKAAGGFGVGKVRSVGRGCALDPVGARAAIQY</sequence>
<dbReference type="Proteomes" id="UP000623467">
    <property type="component" value="Unassembled WGS sequence"/>
</dbReference>
<accession>A0A8H6XHM7</accession>
<dbReference type="EMBL" id="JACAZH010000030">
    <property type="protein sequence ID" value="KAF7340609.1"/>
    <property type="molecule type" value="Genomic_DNA"/>
</dbReference>
<name>A0A8H6XHM7_9AGAR</name>
<evidence type="ECO:0000313" key="2">
    <source>
        <dbReference type="EMBL" id="KAF7340609.1"/>
    </source>
</evidence>
<keyword evidence="3" id="KW-1185">Reference proteome</keyword>
<evidence type="ECO:0000313" key="3">
    <source>
        <dbReference type="Proteomes" id="UP000623467"/>
    </source>
</evidence>